<evidence type="ECO:0000256" key="2">
    <source>
        <dbReference type="ARBA" id="ARBA00022490"/>
    </source>
</evidence>
<dbReference type="Pfam" id="PF13424">
    <property type="entry name" value="TPR_12"/>
    <property type="match status" value="3"/>
</dbReference>
<dbReference type="InterPro" id="IPR027417">
    <property type="entry name" value="P-loop_NTPase"/>
</dbReference>
<dbReference type="SUPFAM" id="SSF48452">
    <property type="entry name" value="TPR-like"/>
    <property type="match status" value="2"/>
</dbReference>
<evidence type="ECO:0000256" key="1">
    <source>
        <dbReference type="ARBA" id="ARBA00004496"/>
    </source>
</evidence>
<dbReference type="Proteomes" id="UP000294927">
    <property type="component" value="Unassembled WGS sequence"/>
</dbReference>
<keyword evidence="7" id="KW-1185">Reference proteome</keyword>
<name>A0A4R7V668_9PSEU</name>
<comment type="subcellular location">
    <subcellularLocation>
        <location evidence="1">Cytoplasm</location>
    </subcellularLocation>
</comment>
<reference evidence="6 7" key="1">
    <citation type="submission" date="2019-03" db="EMBL/GenBank/DDBJ databases">
        <title>Genomic Encyclopedia of Archaeal and Bacterial Type Strains, Phase II (KMG-II): from individual species to whole genera.</title>
        <authorList>
            <person name="Goeker M."/>
        </authorList>
    </citation>
    <scope>NUCLEOTIDE SEQUENCE [LARGE SCALE GENOMIC DNA]</scope>
    <source>
        <strain evidence="6 7">DSM 45499</strain>
    </source>
</reference>
<dbReference type="SMART" id="SM00028">
    <property type="entry name" value="TPR"/>
    <property type="match status" value="7"/>
</dbReference>
<gene>
    <name evidence="6" type="ORF">CLV71_114162</name>
</gene>
<evidence type="ECO:0000313" key="7">
    <source>
        <dbReference type="Proteomes" id="UP000294927"/>
    </source>
</evidence>
<dbReference type="PANTHER" id="PTHR45954:SF1">
    <property type="entry name" value="LD33695P"/>
    <property type="match status" value="1"/>
</dbReference>
<organism evidence="6 7">
    <name type="scientific">Actinophytocola oryzae</name>
    <dbReference type="NCBI Taxonomy" id="502181"/>
    <lineage>
        <taxon>Bacteria</taxon>
        <taxon>Bacillati</taxon>
        <taxon>Actinomycetota</taxon>
        <taxon>Actinomycetes</taxon>
        <taxon>Pseudonocardiales</taxon>
        <taxon>Pseudonocardiaceae</taxon>
    </lineage>
</organism>
<sequence length="847" mass="92916">MGVSFAGLPDPGQVTTLDELVERLRLLRVWAGGPPYETIKNRVNAAWANMGRPAGELAGKTTIVDCFRLGRRRLNTDLVVAVVQALHPDAGYVAQWRQALRVVCGESVAASQVRVQDTLPQDVAGFTGRAAELDRFRRGAATVSVIEGMAGVGKTQLAVRAGHVLVQQRRCDRILFVNLRGFHPDTAQPPADPTAVLDGFLRLLGVSGRKIPHELDARSTLYRRLLADTRALVVLDNAVDVDQVRPLLPDTPGCVTLITSRRNLADLPGADHLVLDMFSTDDAQRFLTRAAPAVPVGEDPEAGARIARCCGHLPLALGLVVGHMRAKPGWTMTDHADWLDERHRDRRLDTGIELALDLSYQNLSAQRQRVLRLLALHPGHDLDAYATAALVGTDLDTARAHLHHLRDDHLLQQERHGRFTFHDLVRAYAGTHSLDEDRQPDRRAALTRLFDHYLVTTANAVSSVHPAETRHRQGTPPAATPTPDLTDPSDARTWLDVERTTLIAVVAHTATRGWPTHTVRLSRALFRHFDGGHFTDAVTVHEHAHRAAHDSDDPIAEAHALTDLGLAYRRLSRTEQAVECLERALDLFRQAGDALGQARALGNLGGVANLSNRYGAASDHYAEALTMYRQAGDRIGEARALADLGNVERLRGRHGMAVDYYAEALPLHRQVGDREGEAWALTCLGDIEIRRERYEPAREHVRQALDLFRRSGNRNGEASTLILLGTVHTRLGHPADAADLHRRGLAYVRETGDRENEALALNGLGEAALADGRPADAVSHHATARTVAIEAGSRGFQAAAERGLGDAHHALGDLITARQHYRDALTLYSELDLPEAVQVRERLTNLE</sequence>
<dbReference type="PANTHER" id="PTHR45954">
    <property type="entry name" value="LD33695P"/>
    <property type="match status" value="1"/>
</dbReference>
<dbReference type="PROSITE" id="PS50293">
    <property type="entry name" value="TPR_REGION"/>
    <property type="match status" value="1"/>
</dbReference>
<evidence type="ECO:0000256" key="4">
    <source>
        <dbReference type="PROSITE-ProRule" id="PRU00339"/>
    </source>
</evidence>
<dbReference type="InterPro" id="IPR019734">
    <property type="entry name" value="TPR_rpt"/>
</dbReference>
<feature type="compositionally biased region" description="Low complexity" evidence="5">
    <location>
        <begin position="475"/>
        <end position="488"/>
    </location>
</feature>
<dbReference type="Gene3D" id="1.25.40.10">
    <property type="entry name" value="Tetratricopeptide repeat domain"/>
    <property type="match status" value="2"/>
</dbReference>
<feature type="region of interest" description="Disordered" evidence="5">
    <location>
        <begin position="461"/>
        <end position="489"/>
    </location>
</feature>
<dbReference type="PRINTS" id="PR00364">
    <property type="entry name" value="DISEASERSIST"/>
</dbReference>
<dbReference type="GO" id="GO:0005938">
    <property type="term" value="C:cell cortex"/>
    <property type="evidence" value="ECO:0007669"/>
    <property type="project" value="TreeGrafter"/>
</dbReference>
<accession>A0A4R7V668</accession>
<dbReference type="PROSITE" id="PS50005">
    <property type="entry name" value="TPR"/>
    <property type="match status" value="1"/>
</dbReference>
<dbReference type="GO" id="GO:0043531">
    <property type="term" value="F:ADP binding"/>
    <property type="evidence" value="ECO:0007669"/>
    <property type="project" value="InterPro"/>
</dbReference>
<dbReference type="GO" id="GO:0005092">
    <property type="term" value="F:GDP-dissociation inhibitor activity"/>
    <property type="evidence" value="ECO:0007669"/>
    <property type="project" value="TreeGrafter"/>
</dbReference>
<comment type="caution">
    <text evidence="6">The sequence shown here is derived from an EMBL/GenBank/DDBJ whole genome shotgun (WGS) entry which is preliminary data.</text>
</comment>
<dbReference type="Pfam" id="PF13374">
    <property type="entry name" value="TPR_10"/>
    <property type="match status" value="1"/>
</dbReference>
<dbReference type="InterPro" id="IPR011990">
    <property type="entry name" value="TPR-like_helical_dom_sf"/>
</dbReference>
<dbReference type="SUPFAM" id="SSF52540">
    <property type="entry name" value="P-loop containing nucleoside triphosphate hydrolases"/>
    <property type="match status" value="1"/>
</dbReference>
<dbReference type="InterPro" id="IPR052386">
    <property type="entry name" value="GPSM"/>
</dbReference>
<dbReference type="Gene3D" id="3.40.50.300">
    <property type="entry name" value="P-loop containing nucleotide triphosphate hydrolases"/>
    <property type="match status" value="1"/>
</dbReference>
<keyword evidence="4" id="KW-0802">TPR repeat</keyword>
<keyword evidence="2" id="KW-0963">Cytoplasm</keyword>
<dbReference type="GO" id="GO:0001965">
    <property type="term" value="F:G-protein alpha-subunit binding"/>
    <property type="evidence" value="ECO:0007669"/>
    <property type="project" value="TreeGrafter"/>
</dbReference>
<dbReference type="AlphaFoldDB" id="A0A4R7V668"/>
<dbReference type="OrthoDB" id="7628974at2"/>
<dbReference type="EMBL" id="SOCP01000014">
    <property type="protein sequence ID" value="TDV44252.1"/>
    <property type="molecule type" value="Genomic_DNA"/>
</dbReference>
<evidence type="ECO:0000256" key="3">
    <source>
        <dbReference type="ARBA" id="ARBA00022737"/>
    </source>
</evidence>
<keyword evidence="3" id="KW-0677">Repeat</keyword>
<proteinExistence type="predicted"/>
<feature type="repeat" description="TPR" evidence="4">
    <location>
        <begin position="558"/>
        <end position="591"/>
    </location>
</feature>
<protein>
    <submittedName>
        <fullName evidence="6">Tetratricopeptide repeat protein</fullName>
    </submittedName>
</protein>
<evidence type="ECO:0000313" key="6">
    <source>
        <dbReference type="EMBL" id="TDV44252.1"/>
    </source>
</evidence>
<evidence type="ECO:0000256" key="5">
    <source>
        <dbReference type="SAM" id="MobiDB-lite"/>
    </source>
</evidence>